<dbReference type="PANTHER" id="PTHR23023">
    <property type="entry name" value="DIMETHYLANILINE MONOOXYGENASE"/>
    <property type="match status" value="1"/>
</dbReference>
<dbReference type="InterPro" id="IPR020946">
    <property type="entry name" value="Flavin_mOase-like"/>
</dbReference>
<dbReference type="PRINTS" id="PR00419">
    <property type="entry name" value="ADXRDTASE"/>
</dbReference>
<evidence type="ECO:0000313" key="7">
    <source>
        <dbReference type="Proteomes" id="UP000235672"/>
    </source>
</evidence>
<dbReference type="SUPFAM" id="SSF51905">
    <property type="entry name" value="FAD/NAD(P)-binding domain"/>
    <property type="match status" value="2"/>
</dbReference>
<proteinExistence type="inferred from homology"/>
<sequence>MGSHQKRVAVIGAGVSGVVSAKHLTERGLEVVVFERSRQAGGNWVYDERKPIEPSYPSVTPSIADFIVASGGTSVNGEGGYTSEEEELRFAPPGPAYSGPTNNVSTKLQKLQGFPWKEGTGDFVNVRAKQEYIQSYSRHFGVELLIRYNTRVEKLEKVGRKWFVYSTTFVREGPSKGKRINEVEEFDSVVVASGHYHSPNVPDISGLKEWKKRWPDRVQHSKDCSFCWAGVSSMDVGREASRFAKKIHQSSRGGPFDVPLAMFSPETERIAGIASFNIPPVGQDTPGSVTLVDGTVLNDIDRVVICTGYLFTLPFLLDLHDDSITREQANDTVLVTDGTQMHNLHKDIFYIPDPTLAFVGIPFYTATFSFFEFQAIAVAAVFSSRAWVPSEEEMRIEYAERVKRKGSGRALHNLKGVSVEYVDELVEWLNAHAEVTGAEKVEGYSKEWQEEAKLMATKYVKKLKITDFKSGS</sequence>
<accession>A0A2J6QAZ1</accession>
<dbReference type="AlphaFoldDB" id="A0A2J6QAZ1"/>
<dbReference type="InterPro" id="IPR036188">
    <property type="entry name" value="FAD/NAD-bd_sf"/>
</dbReference>
<dbReference type="Proteomes" id="UP000235672">
    <property type="component" value="Unassembled WGS sequence"/>
</dbReference>
<dbReference type="GO" id="GO:0050661">
    <property type="term" value="F:NADP binding"/>
    <property type="evidence" value="ECO:0007669"/>
    <property type="project" value="InterPro"/>
</dbReference>
<dbReference type="PIRSF" id="PIRSF000332">
    <property type="entry name" value="FMO"/>
    <property type="match status" value="1"/>
</dbReference>
<reference evidence="6 7" key="1">
    <citation type="submission" date="2016-05" db="EMBL/GenBank/DDBJ databases">
        <title>A degradative enzymes factory behind the ericoid mycorrhizal symbiosis.</title>
        <authorList>
            <consortium name="DOE Joint Genome Institute"/>
            <person name="Martino E."/>
            <person name="Morin E."/>
            <person name="Grelet G."/>
            <person name="Kuo A."/>
            <person name="Kohler A."/>
            <person name="Daghino S."/>
            <person name="Barry K."/>
            <person name="Choi C."/>
            <person name="Cichocki N."/>
            <person name="Clum A."/>
            <person name="Copeland A."/>
            <person name="Hainaut M."/>
            <person name="Haridas S."/>
            <person name="Labutti K."/>
            <person name="Lindquist E."/>
            <person name="Lipzen A."/>
            <person name="Khouja H.-R."/>
            <person name="Murat C."/>
            <person name="Ohm R."/>
            <person name="Olson A."/>
            <person name="Spatafora J."/>
            <person name="Veneault-Fourrey C."/>
            <person name="Henrissat B."/>
            <person name="Grigoriev I."/>
            <person name="Martin F."/>
            <person name="Perotto S."/>
        </authorList>
    </citation>
    <scope>NUCLEOTIDE SEQUENCE [LARGE SCALE GENOMIC DNA]</scope>
    <source>
        <strain evidence="6 7">UAMH 7357</strain>
    </source>
</reference>
<evidence type="ECO:0000256" key="1">
    <source>
        <dbReference type="ARBA" id="ARBA00009183"/>
    </source>
</evidence>
<evidence type="ECO:0000256" key="3">
    <source>
        <dbReference type="ARBA" id="ARBA00022827"/>
    </source>
</evidence>
<keyword evidence="2" id="KW-0285">Flavoprotein</keyword>
<dbReference type="Gene3D" id="3.50.50.60">
    <property type="entry name" value="FAD/NAD(P)-binding domain"/>
    <property type="match status" value="2"/>
</dbReference>
<dbReference type="GO" id="GO:0004499">
    <property type="term" value="F:N,N-dimethylaniline monooxygenase activity"/>
    <property type="evidence" value="ECO:0007669"/>
    <property type="project" value="InterPro"/>
</dbReference>
<keyword evidence="4" id="KW-0521">NADP</keyword>
<evidence type="ECO:0000256" key="4">
    <source>
        <dbReference type="ARBA" id="ARBA00022857"/>
    </source>
</evidence>
<dbReference type="Pfam" id="PF00743">
    <property type="entry name" value="FMO-like"/>
    <property type="match status" value="3"/>
</dbReference>
<dbReference type="STRING" id="1745343.A0A2J6QAZ1"/>
<dbReference type="InterPro" id="IPR050346">
    <property type="entry name" value="FMO-like"/>
</dbReference>
<organism evidence="6 7">
    <name type="scientific">Hyaloscypha hepaticicola</name>
    <dbReference type="NCBI Taxonomy" id="2082293"/>
    <lineage>
        <taxon>Eukaryota</taxon>
        <taxon>Fungi</taxon>
        <taxon>Dikarya</taxon>
        <taxon>Ascomycota</taxon>
        <taxon>Pezizomycotina</taxon>
        <taxon>Leotiomycetes</taxon>
        <taxon>Helotiales</taxon>
        <taxon>Hyaloscyphaceae</taxon>
        <taxon>Hyaloscypha</taxon>
    </lineage>
</organism>
<dbReference type="GO" id="GO:0050660">
    <property type="term" value="F:flavin adenine dinucleotide binding"/>
    <property type="evidence" value="ECO:0007669"/>
    <property type="project" value="InterPro"/>
</dbReference>
<evidence type="ECO:0000256" key="2">
    <source>
        <dbReference type="ARBA" id="ARBA00022630"/>
    </source>
</evidence>
<protein>
    <submittedName>
        <fullName evidence="6">FAD/NAD(P)-binding domain-containing protein</fullName>
    </submittedName>
</protein>
<dbReference type="OrthoDB" id="66881at2759"/>
<name>A0A2J6QAZ1_9HELO</name>
<evidence type="ECO:0000313" key="6">
    <source>
        <dbReference type="EMBL" id="PMD23433.1"/>
    </source>
</evidence>
<keyword evidence="5" id="KW-0560">Oxidoreductase</keyword>
<comment type="similarity">
    <text evidence="1">Belongs to the FMO family.</text>
</comment>
<dbReference type="InterPro" id="IPR000960">
    <property type="entry name" value="Flavin_mOase"/>
</dbReference>
<keyword evidence="3" id="KW-0274">FAD</keyword>
<evidence type="ECO:0000256" key="5">
    <source>
        <dbReference type="ARBA" id="ARBA00023002"/>
    </source>
</evidence>
<dbReference type="EMBL" id="KZ613475">
    <property type="protein sequence ID" value="PMD23433.1"/>
    <property type="molecule type" value="Genomic_DNA"/>
</dbReference>
<gene>
    <name evidence="6" type="ORF">NA56DRAFT_747285</name>
</gene>
<keyword evidence="7" id="KW-1185">Reference proteome</keyword>